<reference evidence="1 2" key="1">
    <citation type="submission" date="2023-12" db="EMBL/GenBank/DDBJ databases">
        <title>Characterization of antibiotic resistance in Aeromonas spp. in hospital effluent.</title>
        <authorList>
            <person name="Negoseki B.R.S."/>
            <person name="Krul D."/>
            <person name="Siqueira A.C."/>
            <person name="Almeida M."/>
            <person name="Mesa D."/>
            <person name="Conte D."/>
            <person name="Dalla-Costa L.M."/>
        </authorList>
    </citation>
    <scope>NUCLEOTIDE SEQUENCE [LARGE SCALE GENOMIC DNA]</scope>
    <source>
        <strain evidence="1 2">36v</strain>
    </source>
</reference>
<name>A0ABU5W9I9_AERCA</name>
<dbReference type="Proteomes" id="UP001304847">
    <property type="component" value="Unassembled WGS sequence"/>
</dbReference>
<sequence>MQLLVVAQGTKTCLRCDLSNLDASQFKGEVQALIVSLRARLDD</sequence>
<gene>
    <name evidence="1" type="ORF">VCX44_11625</name>
</gene>
<proteinExistence type="predicted"/>
<evidence type="ECO:0000313" key="2">
    <source>
        <dbReference type="Proteomes" id="UP001304847"/>
    </source>
</evidence>
<dbReference type="EMBL" id="JAYGOJ010000054">
    <property type="protein sequence ID" value="MEA9436453.1"/>
    <property type="molecule type" value="Genomic_DNA"/>
</dbReference>
<comment type="caution">
    <text evidence="1">The sequence shown here is derived from an EMBL/GenBank/DDBJ whole genome shotgun (WGS) entry which is preliminary data.</text>
</comment>
<organism evidence="1 2">
    <name type="scientific">Aeromonas caviae</name>
    <name type="common">Aeromonas punctata</name>
    <dbReference type="NCBI Taxonomy" id="648"/>
    <lineage>
        <taxon>Bacteria</taxon>
        <taxon>Pseudomonadati</taxon>
        <taxon>Pseudomonadota</taxon>
        <taxon>Gammaproteobacteria</taxon>
        <taxon>Aeromonadales</taxon>
        <taxon>Aeromonadaceae</taxon>
        <taxon>Aeromonas</taxon>
    </lineage>
</organism>
<protein>
    <submittedName>
        <fullName evidence="1">Uncharacterized protein</fullName>
    </submittedName>
</protein>
<keyword evidence="2" id="KW-1185">Reference proteome</keyword>
<accession>A0ABU5W9I9</accession>
<evidence type="ECO:0000313" key="1">
    <source>
        <dbReference type="EMBL" id="MEA9436453.1"/>
    </source>
</evidence>
<dbReference type="RefSeq" id="WP_323580680.1">
    <property type="nucleotide sequence ID" value="NZ_JAYGOJ010000054.1"/>
</dbReference>